<dbReference type="EMBL" id="NFEZ01000004">
    <property type="protein sequence ID" value="PLT45233.1"/>
    <property type="molecule type" value="Genomic_DNA"/>
</dbReference>
<dbReference type="PROSITE" id="PS50983">
    <property type="entry name" value="FE_B12_PBP"/>
    <property type="match status" value="1"/>
</dbReference>
<evidence type="ECO:0000256" key="1">
    <source>
        <dbReference type="ARBA" id="ARBA00008814"/>
    </source>
</evidence>
<dbReference type="InterPro" id="IPR036582">
    <property type="entry name" value="Mao_N_sf"/>
</dbReference>
<dbReference type="SUPFAM" id="SSF55383">
    <property type="entry name" value="Copper amine oxidase, domain N"/>
    <property type="match status" value="1"/>
</dbReference>
<dbReference type="GO" id="GO:0071281">
    <property type="term" value="P:cellular response to iron ion"/>
    <property type="evidence" value="ECO:0007669"/>
    <property type="project" value="TreeGrafter"/>
</dbReference>
<evidence type="ECO:0000313" key="4">
    <source>
        <dbReference type="EMBL" id="PLT45233.1"/>
    </source>
</evidence>
<dbReference type="SUPFAM" id="SSF53807">
    <property type="entry name" value="Helical backbone' metal receptor"/>
    <property type="match status" value="1"/>
</dbReference>
<proteinExistence type="inferred from homology"/>
<dbReference type="AlphaFoldDB" id="A0A2N5N4H9"/>
<protein>
    <submittedName>
        <fullName evidence="4">N-acetylmuramoyl-L-alanine amidase</fullName>
    </submittedName>
</protein>
<feature type="signal peptide" evidence="2">
    <location>
        <begin position="1"/>
        <end position="30"/>
    </location>
</feature>
<evidence type="ECO:0000313" key="5">
    <source>
        <dbReference type="Proteomes" id="UP000234789"/>
    </source>
</evidence>
<dbReference type="RefSeq" id="WP_052333003.1">
    <property type="nucleotide sequence ID" value="NZ_BIMM01000032.1"/>
</dbReference>
<gene>
    <name evidence="4" type="ORF">B8V81_3664</name>
</gene>
<comment type="caution">
    <text evidence="4">The sequence shown here is derived from an EMBL/GenBank/DDBJ whole genome shotgun (WGS) entry which is preliminary data.</text>
</comment>
<dbReference type="Pfam" id="PF07833">
    <property type="entry name" value="Cu_amine_oxidN1"/>
    <property type="match status" value="1"/>
</dbReference>
<dbReference type="Proteomes" id="UP000234789">
    <property type="component" value="Unassembled WGS sequence"/>
</dbReference>
<dbReference type="Gene3D" id="3.40.50.1980">
    <property type="entry name" value="Nitrogenase molybdenum iron protein domain"/>
    <property type="match status" value="2"/>
</dbReference>
<sequence length="423" mass="44583">MFRSTKSLLAASAAALILVSASGVPSTARAAAAPIQVTLDGKKLSLDAQPIVTAGRTLVPYSSIVQSLGGKATWNSSTRTVTATSGSDTVKLTASSATAYINGKATKLEAAPVIQNGRTFVPLRLITEAFGKWVTWSQSSRTVAISSKLTLTTSTGPFTLNKRPQRIVTLSSSDTEMIYALGGTVVGRPTAMGAVNPPEAASAVEVGSTHGILFEKLASVKPDLVIASPSLASQKATIEKLGAQVLLNSHNSYDQIKSSLRLYGKLLGKETKAEEIAANMDRTVSSLKKPATKPKTLIVYGAPGSFVVALPTSYPGSFLELAGGENVASKFPKMDTMPQYAELSMERIVAANPDLILLIAHGDAAEVKSAFKKQFESNPAWNNLSAIKDDQFEILPQNLFAANPGLRAPEAIKTINKLLLQVN</sequence>
<name>A0A2N5N4H9_9BACL</name>
<accession>A0A2N5N4H9</accession>
<dbReference type="PANTHER" id="PTHR30535">
    <property type="entry name" value="VITAMIN B12-BINDING PROTEIN"/>
    <property type="match status" value="1"/>
</dbReference>
<evidence type="ECO:0000256" key="2">
    <source>
        <dbReference type="SAM" id="SignalP"/>
    </source>
</evidence>
<feature type="domain" description="Fe/B12 periplasmic-binding" evidence="3">
    <location>
        <begin position="166"/>
        <end position="423"/>
    </location>
</feature>
<feature type="chain" id="PRO_5014736701" evidence="2">
    <location>
        <begin position="31"/>
        <end position="423"/>
    </location>
</feature>
<dbReference type="Pfam" id="PF01497">
    <property type="entry name" value="Peripla_BP_2"/>
    <property type="match status" value="1"/>
</dbReference>
<reference evidence="4 5" key="1">
    <citation type="submission" date="2017-05" db="EMBL/GenBank/DDBJ databases">
        <title>Functional genome analysis of Paenibacillus pasadenensis strain R16: insights on endophytic life style and antifungal activity.</title>
        <authorList>
            <person name="Passera A."/>
            <person name="Marcolungo L."/>
            <person name="Casati P."/>
            <person name="Brasca M."/>
            <person name="Quaglino F."/>
            <person name="Delledonne M."/>
        </authorList>
    </citation>
    <scope>NUCLEOTIDE SEQUENCE [LARGE SCALE GENOMIC DNA]</scope>
    <source>
        <strain evidence="4 5">R16</strain>
    </source>
</reference>
<dbReference type="InterPro" id="IPR012854">
    <property type="entry name" value="Cu_amine_oxidase-like_N"/>
</dbReference>
<dbReference type="Gene3D" id="3.30.457.10">
    <property type="entry name" value="Copper amine oxidase-like, N-terminal domain"/>
    <property type="match status" value="1"/>
</dbReference>
<dbReference type="PANTHER" id="PTHR30535:SF34">
    <property type="entry name" value="MOLYBDATE-BINDING PROTEIN MOLA"/>
    <property type="match status" value="1"/>
</dbReference>
<organism evidence="4 5">
    <name type="scientific">Paenibacillus pasadenensis</name>
    <dbReference type="NCBI Taxonomy" id="217090"/>
    <lineage>
        <taxon>Bacteria</taxon>
        <taxon>Bacillati</taxon>
        <taxon>Bacillota</taxon>
        <taxon>Bacilli</taxon>
        <taxon>Bacillales</taxon>
        <taxon>Paenibacillaceae</taxon>
        <taxon>Paenibacillus</taxon>
    </lineage>
</organism>
<evidence type="ECO:0000259" key="3">
    <source>
        <dbReference type="PROSITE" id="PS50983"/>
    </source>
</evidence>
<comment type="similarity">
    <text evidence="1">Belongs to the bacterial solute-binding protein 8 family.</text>
</comment>
<dbReference type="InterPro" id="IPR002491">
    <property type="entry name" value="ABC_transptr_periplasmic_BD"/>
</dbReference>
<keyword evidence="5" id="KW-1185">Reference proteome</keyword>
<keyword evidence="2" id="KW-0732">Signal</keyword>
<dbReference type="InterPro" id="IPR050902">
    <property type="entry name" value="ABC_Transporter_SBP"/>
</dbReference>